<feature type="transmembrane region" description="Helical" evidence="8">
    <location>
        <begin position="166"/>
        <end position="189"/>
    </location>
</feature>
<gene>
    <name evidence="9" type="ORF">H9703_06835</name>
</gene>
<evidence type="ECO:0000256" key="3">
    <source>
        <dbReference type="ARBA" id="ARBA00022448"/>
    </source>
</evidence>
<comment type="subcellular location">
    <subcellularLocation>
        <location evidence="1">Cell membrane</location>
        <topology evidence="1">Multi-pass membrane protein</topology>
    </subcellularLocation>
</comment>
<organism evidence="9 10">
    <name type="scientific">Candidatus Faecalibacterium faecigallinarum</name>
    <dbReference type="NCBI Taxonomy" id="2838577"/>
    <lineage>
        <taxon>Bacteria</taxon>
        <taxon>Bacillati</taxon>
        <taxon>Bacillota</taxon>
        <taxon>Clostridia</taxon>
        <taxon>Eubacteriales</taxon>
        <taxon>Oscillospiraceae</taxon>
        <taxon>Faecalibacterium</taxon>
    </lineage>
</organism>
<dbReference type="PANTHER" id="PTHR21716:SF53">
    <property type="entry name" value="PERMEASE PERM-RELATED"/>
    <property type="match status" value="1"/>
</dbReference>
<protein>
    <submittedName>
        <fullName evidence="9">AI-2E family transporter</fullName>
    </submittedName>
</protein>
<keyword evidence="6 8" id="KW-1133">Transmembrane helix</keyword>
<dbReference type="InterPro" id="IPR002549">
    <property type="entry name" value="AI-2E-like"/>
</dbReference>
<evidence type="ECO:0000256" key="8">
    <source>
        <dbReference type="SAM" id="Phobius"/>
    </source>
</evidence>
<dbReference type="Proteomes" id="UP000823906">
    <property type="component" value="Unassembled WGS sequence"/>
</dbReference>
<dbReference type="GO" id="GO:0055085">
    <property type="term" value="P:transmembrane transport"/>
    <property type="evidence" value="ECO:0007669"/>
    <property type="project" value="TreeGrafter"/>
</dbReference>
<evidence type="ECO:0000256" key="4">
    <source>
        <dbReference type="ARBA" id="ARBA00022475"/>
    </source>
</evidence>
<evidence type="ECO:0000256" key="1">
    <source>
        <dbReference type="ARBA" id="ARBA00004651"/>
    </source>
</evidence>
<dbReference type="GO" id="GO:0005886">
    <property type="term" value="C:plasma membrane"/>
    <property type="evidence" value="ECO:0007669"/>
    <property type="project" value="UniProtKB-SubCell"/>
</dbReference>
<keyword evidence="4" id="KW-1003">Cell membrane</keyword>
<keyword evidence="5 8" id="KW-0812">Transmembrane</keyword>
<accession>A0A9D2T563</accession>
<comment type="similarity">
    <text evidence="2">Belongs to the autoinducer-2 exporter (AI-2E) (TC 2.A.86) family.</text>
</comment>
<dbReference type="AlphaFoldDB" id="A0A9D2T563"/>
<feature type="transmembrane region" description="Helical" evidence="8">
    <location>
        <begin position="7"/>
        <end position="26"/>
    </location>
</feature>
<feature type="transmembrane region" description="Helical" evidence="8">
    <location>
        <begin position="254"/>
        <end position="275"/>
    </location>
</feature>
<dbReference type="PANTHER" id="PTHR21716">
    <property type="entry name" value="TRANSMEMBRANE PROTEIN"/>
    <property type="match status" value="1"/>
</dbReference>
<reference evidence="9" key="2">
    <citation type="submission" date="2021-04" db="EMBL/GenBank/DDBJ databases">
        <authorList>
            <person name="Gilroy R."/>
        </authorList>
    </citation>
    <scope>NUCLEOTIDE SEQUENCE</scope>
    <source>
        <strain evidence="9">ChiSjej5B23-2810</strain>
    </source>
</reference>
<evidence type="ECO:0000313" key="9">
    <source>
        <dbReference type="EMBL" id="HJC45826.1"/>
    </source>
</evidence>
<evidence type="ECO:0000256" key="6">
    <source>
        <dbReference type="ARBA" id="ARBA00022989"/>
    </source>
</evidence>
<keyword evidence="3" id="KW-0813">Transport</keyword>
<name>A0A9D2T563_9FIRM</name>
<evidence type="ECO:0000256" key="7">
    <source>
        <dbReference type="ARBA" id="ARBA00023136"/>
    </source>
</evidence>
<keyword evidence="7 8" id="KW-0472">Membrane</keyword>
<feature type="transmembrane region" description="Helical" evidence="8">
    <location>
        <begin position="32"/>
        <end position="54"/>
    </location>
</feature>
<evidence type="ECO:0000256" key="5">
    <source>
        <dbReference type="ARBA" id="ARBA00022692"/>
    </source>
</evidence>
<dbReference type="Pfam" id="PF01594">
    <property type="entry name" value="AI-2E_transport"/>
    <property type="match status" value="1"/>
</dbReference>
<feature type="transmembrane region" description="Helical" evidence="8">
    <location>
        <begin position="281"/>
        <end position="302"/>
    </location>
</feature>
<dbReference type="EMBL" id="DWWN01000045">
    <property type="protein sequence ID" value="HJC45826.1"/>
    <property type="molecule type" value="Genomic_DNA"/>
</dbReference>
<feature type="transmembrane region" description="Helical" evidence="8">
    <location>
        <begin position="75"/>
        <end position="99"/>
    </location>
</feature>
<evidence type="ECO:0000313" key="10">
    <source>
        <dbReference type="Proteomes" id="UP000823906"/>
    </source>
</evidence>
<sequence length="371" mass="40230">MDAKNWKYVLWTIAYAIGLVLVVLRIEDILRAAGLLLGLLRPLVFGIVIAFVLDHPFERLRGWFLRKLRLPARRAAAYAIVAVYLLAFGLLAALVGIVAPEVVRNLLRFAGSADLYLRDLQDALNRLTAALGLSRIDLSEVMALVDRYMGSLTSALGDFLPQIVEVTASVVSALATAFVSLALSVYIMSGKEKLLAQLRRCLRVYLPAGWQGPLGRVAAIVYEVFDNYVAGQCKEAVILGSLCFAGMTVLRLDYAGMVSVVVGVTALVPILGAYIGGAVGVLLLLFISPAKALLFLVFLVVLQQVEGNVIYPRVVGRKIGLPGMWVLLAITVGGGLWGIWGMLLGVPLATIFYQLLRQDVRSREARLPPGE</sequence>
<reference evidence="9" key="1">
    <citation type="journal article" date="2021" name="PeerJ">
        <title>Extensive microbial diversity within the chicken gut microbiome revealed by metagenomics and culture.</title>
        <authorList>
            <person name="Gilroy R."/>
            <person name="Ravi A."/>
            <person name="Getino M."/>
            <person name="Pursley I."/>
            <person name="Horton D.L."/>
            <person name="Alikhan N.F."/>
            <person name="Baker D."/>
            <person name="Gharbi K."/>
            <person name="Hall N."/>
            <person name="Watson M."/>
            <person name="Adriaenssens E.M."/>
            <person name="Foster-Nyarko E."/>
            <person name="Jarju S."/>
            <person name="Secka A."/>
            <person name="Antonio M."/>
            <person name="Oren A."/>
            <person name="Chaudhuri R.R."/>
            <person name="La Ragione R."/>
            <person name="Hildebrand F."/>
            <person name="Pallen M.J."/>
        </authorList>
    </citation>
    <scope>NUCLEOTIDE SEQUENCE</scope>
    <source>
        <strain evidence="9">ChiSjej5B23-2810</strain>
    </source>
</reference>
<proteinExistence type="inferred from homology"/>
<comment type="caution">
    <text evidence="9">The sequence shown here is derived from an EMBL/GenBank/DDBJ whole genome shotgun (WGS) entry which is preliminary data.</text>
</comment>
<evidence type="ECO:0000256" key="2">
    <source>
        <dbReference type="ARBA" id="ARBA00009773"/>
    </source>
</evidence>